<protein>
    <recommendedName>
        <fullName evidence="9">Glycosyltransferase RgtA/B/C/D-like domain-containing protein</fullName>
    </recommendedName>
</protein>
<evidence type="ECO:0000259" key="9">
    <source>
        <dbReference type="Pfam" id="PF13231"/>
    </source>
</evidence>
<evidence type="ECO:0000256" key="3">
    <source>
        <dbReference type="ARBA" id="ARBA00022676"/>
    </source>
</evidence>
<keyword evidence="6 8" id="KW-1133">Transmembrane helix</keyword>
<reference evidence="10" key="1">
    <citation type="submission" date="2018-01" db="EMBL/GenBank/DDBJ databases">
        <authorList>
            <person name="Regsiter A."/>
            <person name="William W."/>
        </authorList>
    </citation>
    <scope>NUCLEOTIDE SEQUENCE</scope>
    <source>
        <strain evidence="10">TRIP AH-1</strain>
    </source>
</reference>
<evidence type="ECO:0000256" key="1">
    <source>
        <dbReference type="ARBA" id="ARBA00004651"/>
    </source>
</evidence>
<feature type="domain" description="Glycosyltransferase RgtA/B/C/D-like" evidence="9">
    <location>
        <begin position="73"/>
        <end position="224"/>
    </location>
</feature>
<feature type="transmembrane region" description="Helical" evidence="8">
    <location>
        <begin position="416"/>
        <end position="437"/>
    </location>
</feature>
<feature type="transmembrane region" description="Helical" evidence="8">
    <location>
        <begin position="115"/>
        <end position="133"/>
    </location>
</feature>
<feature type="transmembrane region" description="Helical" evidence="8">
    <location>
        <begin position="322"/>
        <end position="342"/>
    </location>
</feature>
<dbReference type="GO" id="GO:0009103">
    <property type="term" value="P:lipopolysaccharide biosynthetic process"/>
    <property type="evidence" value="ECO:0007669"/>
    <property type="project" value="UniProtKB-ARBA"/>
</dbReference>
<feature type="transmembrane region" description="Helical" evidence="8">
    <location>
        <begin position="75"/>
        <end position="108"/>
    </location>
</feature>
<evidence type="ECO:0000313" key="10">
    <source>
        <dbReference type="EMBL" id="SPD73945.1"/>
    </source>
</evidence>
<feature type="transmembrane region" description="Helical" evidence="8">
    <location>
        <begin position="169"/>
        <end position="189"/>
    </location>
</feature>
<dbReference type="PANTHER" id="PTHR33908">
    <property type="entry name" value="MANNOSYLTRANSFERASE YKCB-RELATED"/>
    <property type="match status" value="1"/>
</dbReference>
<dbReference type="InterPro" id="IPR050297">
    <property type="entry name" value="LipidA_mod_glycosyltrf_83"/>
</dbReference>
<dbReference type="InterPro" id="IPR038731">
    <property type="entry name" value="RgtA/B/C-like"/>
</dbReference>
<dbReference type="GO" id="GO:0005886">
    <property type="term" value="C:plasma membrane"/>
    <property type="evidence" value="ECO:0007669"/>
    <property type="project" value="UniProtKB-SubCell"/>
</dbReference>
<sequence length="549" mass="60929">MKHDSTLSRQIKPATLSFLIFCFSLILFASNFSDELTGFQTRMVLFARYMLQDGPSFFPHTYTGPYPDYPATSTFLIYLSSLALGNLTPFSALLPTAVVSALIIAVTFRIGALHSTMWGLFGAMFSLLTHSVVEESRSISLDQYTSLVTVSAFYLAYSENASNRKSRLALIPLLMAAGFLFRGPIGLVVPTGVLSGYYLLKKDYRRLMYILSSGVILLALCSALLLYCAYLEGGTHFVDRVLHFQVLGRISGQPARGYAYYILEGLGPYALGYPLALFVIALHLRPLFRDSNSDMALLRHLALWIAIVILGMSLAGTKHMRYILPAAPALSLAAAYVFISPLENAVLSMTKKVFLGFFSLLPIILFFTSLFGAALEHRFFPDMEVPWTGISISFGFLSIMVRAIKSRVADPVNRSLSITAVAVLAFFVVHVFVMEAISYGREKTQPFAEGLKELTKQRPGKVVFYKIGPDGEDIRLIANMDNLIHPDFIRNPSDILAYQSVAYFIAETKKFKLLPTDIADHVALEFQGNVGHRDCVIFTIKDFEENNGS</sequence>
<comment type="subcellular location">
    <subcellularLocation>
        <location evidence="1">Cell membrane</location>
        <topology evidence="1">Multi-pass membrane protein</topology>
    </subcellularLocation>
</comment>
<evidence type="ECO:0000256" key="8">
    <source>
        <dbReference type="SAM" id="Phobius"/>
    </source>
</evidence>
<gene>
    <name evidence="10" type="ORF">PITCH_A2030089</name>
</gene>
<feature type="transmembrane region" description="Helical" evidence="8">
    <location>
        <begin position="209"/>
        <end position="230"/>
    </location>
</feature>
<evidence type="ECO:0000256" key="5">
    <source>
        <dbReference type="ARBA" id="ARBA00022692"/>
    </source>
</evidence>
<dbReference type="PANTHER" id="PTHR33908:SF3">
    <property type="entry name" value="UNDECAPRENYL PHOSPHATE-ALPHA-4-AMINO-4-DEOXY-L-ARABINOSE ARABINOSYL TRANSFERASE"/>
    <property type="match status" value="1"/>
</dbReference>
<dbReference type="Pfam" id="PF13231">
    <property type="entry name" value="PMT_2"/>
    <property type="match status" value="1"/>
</dbReference>
<keyword evidence="4" id="KW-0808">Transferase</keyword>
<keyword evidence="3" id="KW-0328">Glycosyltransferase</keyword>
<keyword evidence="7 8" id="KW-0472">Membrane</keyword>
<keyword evidence="2" id="KW-1003">Cell membrane</keyword>
<evidence type="ECO:0000256" key="7">
    <source>
        <dbReference type="ARBA" id="ARBA00023136"/>
    </source>
</evidence>
<dbReference type="GO" id="GO:0010041">
    <property type="term" value="P:response to iron(III) ion"/>
    <property type="evidence" value="ECO:0007669"/>
    <property type="project" value="TreeGrafter"/>
</dbReference>
<evidence type="ECO:0000256" key="6">
    <source>
        <dbReference type="ARBA" id="ARBA00022989"/>
    </source>
</evidence>
<accession>A0A445MWW0</accession>
<name>A0A445MWW0_9BACT</name>
<keyword evidence="5 8" id="KW-0812">Transmembrane</keyword>
<feature type="transmembrane region" description="Helical" evidence="8">
    <location>
        <begin position="387"/>
        <end position="404"/>
    </location>
</feature>
<evidence type="ECO:0000256" key="2">
    <source>
        <dbReference type="ARBA" id="ARBA00022475"/>
    </source>
</evidence>
<feature type="transmembrane region" description="Helical" evidence="8">
    <location>
        <begin position="354"/>
        <end position="375"/>
    </location>
</feature>
<proteinExistence type="predicted"/>
<feature type="transmembrane region" description="Helical" evidence="8">
    <location>
        <begin position="296"/>
        <end position="315"/>
    </location>
</feature>
<dbReference type="AlphaFoldDB" id="A0A445MWW0"/>
<dbReference type="EMBL" id="OJIN01000117">
    <property type="protein sequence ID" value="SPD73945.1"/>
    <property type="molecule type" value="Genomic_DNA"/>
</dbReference>
<organism evidence="10">
    <name type="scientific">uncultured Desulfobacterium sp</name>
    <dbReference type="NCBI Taxonomy" id="201089"/>
    <lineage>
        <taxon>Bacteria</taxon>
        <taxon>Pseudomonadati</taxon>
        <taxon>Thermodesulfobacteriota</taxon>
        <taxon>Desulfobacteria</taxon>
        <taxon>Desulfobacterales</taxon>
        <taxon>Desulfobacteriaceae</taxon>
        <taxon>Desulfobacterium</taxon>
        <taxon>environmental samples</taxon>
    </lineage>
</organism>
<feature type="transmembrane region" description="Helical" evidence="8">
    <location>
        <begin position="258"/>
        <end position="284"/>
    </location>
</feature>
<dbReference type="GO" id="GO:0016763">
    <property type="term" value="F:pentosyltransferase activity"/>
    <property type="evidence" value="ECO:0007669"/>
    <property type="project" value="TreeGrafter"/>
</dbReference>
<evidence type="ECO:0000256" key="4">
    <source>
        <dbReference type="ARBA" id="ARBA00022679"/>
    </source>
</evidence>